<evidence type="ECO:0000313" key="1">
    <source>
        <dbReference type="EMBL" id="MED6113327.1"/>
    </source>
</evidence>
<comment type="caution">
    <text evidence="1">The sequence shown here is derived from an EMBL/GenBank/DDBJ whole genome shotgun (WGS) entry which is preliminary data.</text>
</comment>
<reference evidence="1 2" key="1">
    <citation type="journal article" date="2023" name="Plants (Basel)">
        <title>Bridging the Gap: Combining Genomics and Transcriptomics Approaches to Understand Stylosanthes scabra, an Orphan Legume from the Brazilian Caatinga.</title>
        <authorList>
            <person name="Ferreira-Neto J.R.C."/>
            <person name="da Silva M.D."/>
            <person name="Binneck E."/>
            <person name="de Melo N.F."/>
            <person name="da Silva R.H."/>
            <person name="de Melo A.L.T.M."/>
            <person name="Pandolfi V."/>
            <person name="Bustamante F.O."/>
            <person name="Brasileiro-Vidal A.C."/>
            <person name="Benko-Iseppon A.M."/>
        </authorList>
    </citation>
    <scope>NUCLEOTIDE SEQUENCE [LARGE SCALE GENOMIC DNA]</scope>
    <source>
        <tissue evidence="1">Leaves</tissue>
    </source>
</reference>
<organism evidence="1 2">
    <name type="scientific">Stylosanthes scabra</name>
    <dbReference type="NCBI Taxonomy" id="79078"/>
    <lineage>
        <taxon>Eukaryota</taxon>
        <taxon>Viridiplantae</taxon>
        <taxon>Streptophyta</taxon>
        <taxon>Embryophyta</taxon>
        <taxon>Tracheophyta</taxon>
        <taxon>Spermatophyta</taxon>
        <taxon>Magnoliopsida</taxon>
        <taxon>eudicotyledons</taxon>
        <taxon>Gunneridae</taxon>
        <taxon>Pentapetalae</taxon>
        <taxon>rosids</taxon>
        <taxon>fabids</taxon>
        <taxon>Fabales</taxon>
        <taxon>Fabaceae</taxon>
        <taxon>Papilionoideae</taxon>
        <taxon>50 kb inversion clade</taxon>
        <taxon>dalbergioids sensu lato</taxon>
        <taxon>Dalbergieae</taxon>
        <taxon>Pterocarpus clade</taxon>
        <taxon>Stylosanthes</taxon>
    </lineage>
</organism>
<accession>A0ABU6QMU2</accession>
<dbReference type="EMBL" id="JASCZI010000772">
    <property type="protein sequence ID" value="MED6113327.1"/>
    <property type="molecule type" value="Genomic_DNA"/>
</dbReference>
<proteinExistence type="predicted"/>
<evidence type="ECO:0000313" key="2">
    <source>
        <dbReference type="Proteomes" id="UP001341840"/>
    </source>
</evidence>
<gene>
    <name evidence="1" type="ORF">PIB30_069739</name>
</gene>
<dbReference type="Proteomes" id="UP001341840">
    <property type="component" value="Unassembled WGS sequence"/>
</dbReference>
<protein>
    <submittedName>
        <fullName evidence="1">Uncharacterized protein</fullName>
    </submittedName>
</protein>
<feature type="non-terminal residue" evidence="1">
    <location>
        <position position="1"/>
    </location>
</feature>
<name>A0ABU6QMU2_9FABA</name>
<keyword evidence="2" id="KW-1185">Reference proteome</keyword>
<sequence>ERERRELAGIGSAAAPSAVPAIIFTTRSTIIFPPSSRSTTPSSHHRIRNLEPLPSRIYILRRVSAIPRLHLAVSLPFFEPSSKIPHGAAPSTLRHRSSYTSPGHRQHIFPSSNAACRRFIASPISTIFASPDPPPRSDTSFCNPPSADIAGRFCSFSPVKKLILPHHIGDLPSSALYRNRLSISTVQSPSLPSRRAYPLTNHQRTEVSISTLASSPPSATFVRQHRSHGSVANNPPPFLSVFPLYRWLSHPFESAAYHQR</sequence>